<evidence type="ECO:0000313" key="9">
    <source>
        <dbReference type="EMBL" id="TDU31452.1"/>
    </source>
</evidence>
<dbReference type="Gene3D" id="3.20.10.10">
    <property type="entry name" value="D-amino Acid Aminotransferase, subunit A, domain 2"/>
    <property type="match status" value="1"/>
</dbReference>
<evidence type="ECO:0000313" key="10">
    <source>
        <dbReference type="Proteomes" id="UP000295341"/>
    </source>
</evidence>
<dbReference type="SUPFAM" id="SSF56752">
    <property type="entry name" value="D-aminoacid aminotransferase-like PLP-dependent enzymes"/>
    <property type="match status" value="1"/>
</dbReference>
<dbReference type="Gene3D" id="3.30.470.10">
    <property type="match status" value="1"/>
</dbReference>
<comment type="cofactor">
    <cofactor evidence="1">
        <name>pyridoxal 5'-phosphate</name>
        <dbReference type="ChEBI" id="CHEBI:597326"/>
    </cofactor>
</comment>
<dbReference type="InterPro" id="IPR043131">
    <property type="entry name" value="BCAT-like_N"/>
</dbReference>
<gene>
    <name evidence="9" type="ORF">DFR24_0822</name>
</gene>
<dbReference type="RefSeq" id="WP_133880031.1">
    <property type="nucleotide sequence ID" value="NZ_MWIN01000012.1"/>
</dbReference>
<reference evidence="9 10" key="1">
    <citation type="submission" date="2019-03" db="EMBL/GenBank/DDBJ databases">
        <title>Genomic Encyclopedia of Type Strains, Phase IV (KMG-IV): sequencing the most valuable type-strain genomes for metagenomic binning, comparative biology and taxonomic classification.</title>
        <authorList>
            <person name="Goeker M."/>
        </authorList>
    </citation>
    <scope>NUCLEOTIDE SEQUENCE [LARGE SCALE GENOMIC DNA]</scope>
    <source>
        <strain evidence="9 10">DSM 26377</strain>
    </source>
</reference>
<keyword evidence="3 9" id="KW-0032">Aminotransferase</keyword>
<proteinExistence type="inferred from homology"/>
<accession>A0A4R7PCI7</accession>
<evidence type="ECO:0000256" key="4">
    <source>
        <dbReference type="ARBA" id="ARBA00022605"/>
    </source>
</evidence>
<dbReference type="InterPro" id="IPR005786">
    <property type="entry name" value="B_amino_transII"/>
</dbReference>
<dbReference type="EMBL" id="SOBT01000008">
    <property type="protein sequence ID" value="TDU31452.1"/>
    <property type="molecule type" value="Genomic_DNA"/>
</dbReference>
<dbReference type="PANTHER" id="PTHR11825:SF44">
    <property type="entry name" value="BRANCHED-CHAIN-AMINO-ACID AMINOTRANSFERASE"/>
    <property type="match status" value="1"/>
</dbReference>
<evidence type="ECO:0000256" key="5">
    <source>
        <dbReference type="ARBA" id="ARBA00022679"/>
    </source>
</evidence>
<evidence type="ECO:0000256" key="7">
    <source>
        <dbReference type="ARBA" id="ARBA00023304"/>
    </source>
</evidence>
<dbReference type="OrthoDB" id="9804984at2"/>
<keyword evidence="10" id="KW-1185">Reference proteome</keyword>
<dbReference type="InterPro" id="IPR043132">
    <property type="entry name" value="BCAT-like_C"/>
</dbReference>
<organism evidence="9 10">
    <name type="scientific">Panacagrimonas perspica</name>
    <dbReference type="NCBI Taxonomy" id="381431"/>
    <lineage>
        <taxon>Bacteria</taxon>
        <taxon>Pseudomonadati</taxon>
        <taxon>Pseudomonadota</taxon>
        <taxon>Gammaproteobacteria</taxon>
        <taxon>Nevskiales</taxon>
        <taxon>Nevskiaceae</taxon>
        <taxon>Panacagrimonas</taxon>
    </lineage>
</organism>
<evidence type="ECO:0000256" key="1">
    <source>
        <dbReference type="ARBA" id="ARBA00001933"/>
    </source>
</evidence>
<keyword evidence="7" id="KW-0100">Branched-chain amino acid biosynthesis</keyword>
<dbReference type="PANTHER" id="PTHR11825">
    <property type="entry name" value="SUBGROUP IIII AMINOTRANSFERASE"/>
    <property type="match status" value="1"/>
</dbReference>
<evidence type="ECO:0000256" key="3">
    <source>
        <dbReference type="ARBA" id="ARBA00022576"/>
    </source>
</evidence>
<dbReference type="InterPro" id="IPR001544">
    <property type="entry name" value="Aminotrans_IV"/>
</dbReference>
<evidence type="ECO:0000256" key="8">
    <source>
        <dbReference type="PIRSR" id="PIRSR006468-1"/>
    </source>
</evidence>
<keyword evidence="6" id="KW-0663">Pyridoxal phosphate</keyword>
<comment type="similarity">
    <text evidence="2">Belongs to the class-IV pyridoxal-phosphate-dependent aminotransferase family.</text>
</comment>
<keyword evidence="5 9" id="KW-0808">Transferase</keyword>
<name>A0A4R7PCI7_9GAMM</name>
<keyword evidence="4" id="KW-0028">Amino-acid biosynthesis</keyword>
<dbReference type="InterPro" id="IPR036038">
    <property type="entry name" value="Aminotransferase-like"/>
</dbReference>
<dbReference type="AlphaFoldDB" id="A0A4R7PCI7"/>
<dbReference type="GO" id="GO:0009082">
    <property type="term" value="P:branched-chain amino acid biosynthetic process"/>
    <property type="evidence" value="ECO:0007669"/>
    <property type="project" value="UniProtKB-KW"/>
</dbReference>
<dbReference type="GO" id="GO:0008652">
    <property type="term" value="P:amino acid biosynthetic process"/>
    <property type="evidence" value="ECO:0007669"/>
    <property type="project" value="UniProtKB-KW"/>
</dbReference>
<dbReference type="PIRSF" id="PIRSF006468">
    <property type="entry name" value="BCAT1"/>
    <property type="match status" value="1"/>
</dbReference>
<dbReference type="GO" id="GO:0004084">
    <property type="term" value="F:branched-chain-amino-acid transaminase activity"/>
    <property type="evidence" value="ECO:0007669"/>
    <property type="project" value="InterPro"/>
</dbReference>
<protein>
    <submittedName>
        <fullName evidence="9">Branched-chain amino acid aminotransferase</fullName>
    </submittedName>
</protein>
<evidence type="ECO:0000256" key="6">
    <source>
        <dbReference type="ARBA" id="ARBA00022898"/>
    </source>
</evidence>
<sequence>MSSMTEYALARRPADWPQPEQLGFGQKLAPWVVSAEHRDGEGWSALHAMPLSEARSPMASGGLQYGLSVFEGLKAYRGPRGDAHLFRPREHAARLTSSARRLRMPHVPESLFIEACRLAARLHEDFLPPQGRGSLYLRPTLFADEEALGFRVAHTHRLALIVTPSSDPLPKTVNLWAESELARAAIGGTGAAKTGGNYAAGLLGLVRARERGCDDVAWLDAARTRLSEAGTMNLFVKIDDTWCTPPLDGTILPGITRDSLMTLMREQGVDVQERGLDLRELATLEREGRLGAAFGCGTAARIVRIASIRSESSTVSFPDDPQVAVLRDRLKRCQEGTESGFSTWACAI</sequence>
<feature type="modified residue" description="N6-(pyridoxal phosphate)lysine" evidence="8">
    <location>
        <position position="193"/>
    </location>
</feature>
<comment type="caution">
    <text evidence="9">The sequence shown here is derived from an EMBL/GenBank/DDBJ whole genome shotgun (WGS) entry which is preliminary data.</text>
</comment>
<evidence type="ECO:0000256" key="2">
    <source>
        <dbReference type="ARBA" id="ARBA00009320"/>
    </source>
</evidence>
<dbReference type="Pfam" id="PF01063">
    <property type="entry name" value="Aminotran_4"/>
    <property type="match status" value="1"/>
</dbReference>
<dbReference type="Proteomes" id="UP000295341">
    <property type="component" value="Unassembled WGS sequence"/>
</dbReference>